<organism evidence="1 2">
    <name type="scientific">Skermanella aerolata</name>
    <dbReference type="NCBI Taxonomy" id="393310"/>
    <lineage>
        <taxon>Bacteria</taxon>
        <taxon>Pseudomonadati</taxon>
        <taxon>Pseudomonadota</taxon>
        <taxon>Alphaproteobacteria</taxon>
        <taxon>Rhodospirillales</taxon>
        <taxon>Azospirillaceae</taxon>
        <taxon>Skermanella</taxon>
    </lineage>
</organism>
<dbReference type="EMBL" id="BJYZ01000006">
    <property type="protein sequence ID" value="GEO37252.1"/>
    <property type="molecule type" value="Genomic_DNA"/>
</dbReference>
<proteinExistence type="predicted"/>
<dbReference type="AlphaFoldDB" id="A0A512DLA5"/>
<reference evidence="1 2" key="1">
    <citation type="submission" date="2019-07" db="EMBL/GenBank/DDBJ databases">
        <title>Whole genome shotgun sequence of Skermanella aerolata NBRC 106429.</title>
        <authorList>
            <person name="Hosoyama A."/>
            <person name="Uohara A."/>
            <person name="Ohji S."/>
            <person name="Ichikawa N."/>
        </authorList>
    </citation>
    <scope>NUCLEOTIDE SEQUENCE [LARGE SCALE GENOMIC DNA]</scope>
    <source>
        <strain evidence="1 2">NBRC 106429</strain>
    </source>
</reference>
<accession>A0A512DLA5</accession>
<protein>
    <recommendedName>
        <fullName evidence="3">Major capsid protein</fullName>
    </recommendedName>
</protein>
<evidence type="ECO:0000313" key="1">
    <source>
        <dbReference type="EMBL" id="GEO37252.1"/>
    </source>
</evidence>
<gene>
    <name evidence="1" type="ORF">SAE02_14000</name>
</gene>
<evidence type="ECO:0008006" key="3">
    <source>
        <dbReference type="Google" id="ProtNLM"/>
    </source>
</evidence>
<dbReference type="RefSeq" id="WP_044433048.1">
    <property type="nucleotide sequence ID" value="NZ_BJYZ01000006.1"/>
</dbReference>
<dbReference type="Proteomes" id="UP000321523">
    <property type="component" value="Unassembled WGS sequence"/>
</dbReference>
<sequence>MSTTIDKAFVKQFEREVHESFQRMGSKLRNTVRSKGDVRGASTIFQKVGKGVASTKARHGKIPTMNVDHTPVECILTDYYAGDWVDKLDELKTNIDERTVITNAGAYALGRKTDDLIIGQLDTSTNYAGAATDGLTKAKVLLAFEKLGQADVPDDGQRYAVVGWKQWSQLLGIDEFAKSDYVGPDELPWRGTQAKRWLGTLWVPHSGLSASSNVRLCHWYHKTAVGHAAGADVTTDVTWHGDRASHFVNNMMSQGAALIDASGVVTMRCLES</sequence>
<dbReference type="Pfam" id="PF19821">
    <property type="entry name" value="Phage_capsid_2"/>
    <property type="match status" value="1"/>
</dbReference>
<keyword evidence="2" id="KW-1185">Reference proteome</keyword>
<comment type="caution">
    <text evidence="1">The sequence shown here is derived from an EMBL/GenBank/DDBJ whole genome shotgun (WGS) entry which is preliminary data.</text>
</comment>
<dbReference type="OrthoDB" id="5446417at2"/>
<dbReference type="InterPro" id="IPR045565">
    <property type="entry name" value="Phage_capsid_2"/>
</dbReference>
<evidence type="ECO:0000313" key="2">
    <source>
        <dbReference type="Proteomes" id="UP000321523"/>
    </source>
</evidence>
<name>A0A512DLA5_9PROT</name>